<dbReference type="GO" id="GO:0003676">
    <property type="term" value="F:nucleic acid binding"/>
    <property type="evidence" value="ECO:0007669"/>
    <property type="project" value="InterPro"/>
</dbReference>
<keyword evidence="1" id="KW-0863">Zinc-finger</keyword>
<comment type="caution">
    <text evidence="4">The sequence shown here is derived from an EMBL/GenBank/DDBJ whole genome shotgun (WGS) entry which is preliminary data.</text>
</comment>
<accession>A0A210Q5E1</accession>
<feature type="domain" description="CCHC-type" evidence="3">
    <location>
        <begin position="26"/>
        <end position="39"/>
    </location>
</feature>
<feature type="compositionally biased region" description="Basic residues" evidence="2">
    <location>
        <begin position="88"/>
        <end position="97"/>
    </location>
</feature>
<keyword evidence="1" id="KW-0862">Zinc</keyword>
<gene>
    <name evidence="4" type="ORF">KP79_PYT01804</name>
</gene>
<dbReference type="GO" id="GO:0008270">
    <property type="term" value="F:zinc ion binding"/>
    <property type="evidence" value="ECO:0007669"/>
    <property type="project" value="UniProtKB-KW"/>
</dbReference>
<evidence type="ECO:0000313" key="5">
    <source>
        <dbReference type="Proteomes" id="UP000242188"/>
    </source>
</evidence>
<organism evidence="4 5">
    <name type="scientific">Mizuhopecten yessoensis</name>
    <name type="common">Japanese scallop</name>
    <name type="synonym">Patinopecten yessoensis</name>
    <dbReference type="NCBI Taxonomy" id="6573"/>
    <lineage>
        <taxon>Eukaryota</taxon>
        <taxon>Metazoa</taxon>
        <taxon>Spiralia</taxon>
        <taxon>Lophotrochozoa</taxon>
        <taxon>Mollusca</taxon>
        <taxon>Bivalvia</taxon>
        <taxon>Autobranchia</taxon>
        <taxon>Pteriomorphia</taxon>
        <taxon>Pectinida</taxon>
        <taxon>Pectinoidea</taxon>
        <taxon>Pectinidae</taxon>
        <taxon>Mizuhopecten</taxon>
    </lineage>
</organism>
<proteinExistence type="predicted"/>
<keyword evidence="1" id="KW-0479">Metal-binding</keyword>
<sequence>MVSCYRCGGQFSTNHLISCPAKSCFCFSCGNIGHFSQVCFLRTRRGTTTICTKGSFPGTRQRPKSAQHPVPVHDSPDSESAALTTPVKKSKSSSKRRRDSERLRKYRENKQVQSVLPFYEISDDDLNKIFSKEVFLKSQICSVVTKLSC</sequence>
<protein>
    <recommendedName>
        <fullName evidence="3">CCHC-type domain-containing protein</fullName>
    </recommendedName>
</protein>
<evidence type="ECO:0000256" key="2">
    <source>
        <dbReference type="SAM" id="MobiDB-lite"/>
    </source>
</evidence>
<feature type="region of interest" description="Disordered" evidence="2">
    <location>
        <begin position="51"/>
        <end position="106"/>
    </location>
</feature>
<dbReference type="Proteomes" id="UP000242188">
    <property type="component" value="Unassembled WGS sequence"/>
</dbReference>
<evidence type="ECO:0000313" key="4">
    <source>
        <dbReference type="EMBL" id="OWF43956.1"/>
    </source>
</evidence>
<dbReference type="InterPro" id="IPR001878">
    <property type="entry name" value="Znf_CCHC"/>
</dbReference>
<evidence type="ECO:0000256" key="1">
    <source>
        <dbReference type="PROSITE-ProRule" id="PRU00047"/>
    </source>
</evidence>
<evidence type="ECO:0000259" key="3">
    <source>
        <dbReference type="PROSITE" id="PS50158"/>
    </source>
</evidence>
<reference evidence="4 5" key="1">
    <citation type="journal article" date="2017" name="Nat. Ecol. Evol.">
        <title>Scallop genome provides insights into evolution of bilaterian karyotype and development.</title>
        <authorList>
            <person name="Wang S."/>
            <person name="Zhang J."/>
            <person name="Jiao W."/>
            <person name="Li J."/>
            <person name="Xun X."/>
            <person name="Sun Y."/>
            <person name="Guo X."/>
            <person name="Huan P."/>
            <person name="Dong B."/>
            <person name="Zhang L."/>
            <person name="Hu X."/>
            <person name="Sun X."/>
            <person name="Wang J."/>
            <person name="Zhao C."/>
            <person name="Wang Y."/>
            <person name="Wang D."/>
            <person name="Huang X."/>
            <person name="Wang R."/>
            <person name="Lv J."/>
            <person name="Li Y."/>
            <person name="Zhang Z."/>
            <person name="Liu B."/>
            <person name="Lu W."/>
            <person name="Hui Y."/>
            <person name="Liang J."/>
            <person name="Zhou Z."/>
            <person name="Hou R."/>
            <person name="Li X."/>
            <person name="Liu Y."/>
            <person name="Li H."/>
            <person name="Ning X."/>
            <person name="Lin Y."/>
            <person name="Zhao L."/>
            <person name="Xing Q."/>
            <person name="Dou J."/>
            <person name="Li Y."/>
            <person name="Mao J."/>
            <person name="Guo H."/>
            <person name="Dou H."/>
            <person name="Li T."/>
            <person name="Mu C."/>
            <person name="Jiang W."/>
            <person name="Fu Q."/>
            <person name="Fu X."/>
            <person name="Miao Y."/>
            <person name="Liu J."/>
            <person name="Yu Q."/>
            <person name="Li R."/>
            <person name="Liao H."/>
            <person name="Li X."/>
            <person name="Kong Y."/>
            <person name="Jiang Z."/>
            <person name="Chourrout D."/>
            <person name="Li R."/>
            <person name="Bao Z."/>
        </authorList>
    </citation>
    <scope>NUCLEOTIDE SEQUENCE [LARGE SCALE GENOMIC DNA]</scope>
    <source>
        <strain evidence="4 5">PY_sf001</strain>
    </source>
</reference>
<dbReference type="EMBL" id="NEDP02004964">
    <property type="protein sequence ID" value="OWF43956.1"/>
    <property type="molecule type" value="Genomic_DNA"/>
</dbReference>
<dbReference type="AlphaFoldDB" id="A0A210Q5E1"/>
<dbReference type="PROSITE" id="PS50158">
    <property type="entry name" value="ZF_CCHC"/>
    <property type="match status" value="1"/>
</dbReference>
<name>A0A210Q5E1_MIZYE</name>
<keyword evidence="5" id="KW-1185">Reference proteome</keyword>